<evidence type="ECO:0000259" key="3">
    <source>
        <dbReference type="PROSITE" id="PS50075"/>
    </source>
</evidence>
<dbReference type="AlphaFoldDB" id="A0A7G1PAT6"/>
<accession>A0A7G1PAT6</accession>
<dbReference type="PROSITE" id="PS50075">
    <property type="entry name" value="CARRIER"/>
    <property type="match status" value="1"/>
</dbReference>
<dbReference type="Pfam" id="PF00550">
    <property type="entry name" value="PP-binding"/>
    <property type="match status" value="1"/>
</dbReference>
<sequence length="85" mass="9169">MPDLTLDELARILRDCAGEGESAGRDGEFADLPFTDLGYDSVAILETAARLKQEYGVVLTDDEVMEIGTPGRLLELARRQIAGAS</sequence>
<dbReference type="SUPFAM" id="SSF47336">
    <property type="entry name" value="ACP-like"/>
    <property type="match status" value="1"/>
</dbReference>
<dbReference type="Gene3D" id="1.10.1200.10">
    <property type="entry name" value="ACP-like"/>
    <property type="match status" value="1"/>
</dbReference>
<dbReference type="SMART" id="SM00823">
    <property type="entry name" value="PKS_PP"/>
    <property type="match status" value="1"/>
</dbReference>
<evidence type="ECO:0000256" key="2">
    <source>
        <dbReference type="ARBA" id="ARBA00022553"/>
    </source>
</evidence>
<dbReference type="Proteomes" id="UP000516444">
    <property type="component" value="Chromosome"/>
</dbReference>
<gene>
    <name evidence="4" type="ORF">GCM10017557_73770</name>
</gene>
<dbReference type="GO" id="GO:0031177">
    <property type="term" value="F:phosphopantetheine binding"/>
    <property type="evidence" value="ECO:0007669"/>
    <property type="project" value="InterPro"/>
</dbReference>
<keyword evidence="5" id="KW-1185">Reference proteome</keyword>
<evidence type="ECO:0000313" key="5">
    <source>
        <dbReference type="Proteomes" id="UP000516444"/>
    </source>
</evidence>
<dbReference type="EMBL" id="AP023440">
    <property type="protein sequence ID" value="BCL32518.1"/>
    <property type="molecule type" value="Genomic_DNA"/>
</dbReference>
<dbReference type="RefSeq" id="WP_063792721.1">
    <property type="nucleotide sequence ID" value="NZ_AP023440.1"/>
</dbReference>
<dbReference type="InterPro" id="IPR009081">
    <property type="entry name" value="PP-bd_ACP"/>
</dbReference>
<dbReference type="InterPro" id="IPR036736">
    <property type="entry name" value="ACP-like_sf"/>
</dbReference>
<name>A0A7G1PAT6_9ACTN</name>
<organism evidence="4 5">
    <name type="scientific">Streptomyces aurantiacus</name>
    <dbReference type="NCBI Taxonomy" id="47760"/>
    <lineage>
        <taxon>Bacteria</taxon>
        <taxon>Bacillati</taxon>
        <taxon>Actinomycetota</taxon>
        <taxon>Actinomycetes</taxon>
        <taxon>Kitasatosporales</taxon>
        <taxon>Streptomycetaceae</taxon>
        <taxon>Streptomyces</taxon>
        <taxon>Streptomyces aurantiacus group</taxon>
    </lineage>
</organism>
<keyword evidence="1" id="KW-0596">Phosphopantetheine</keyword>
<evidence type="ECO:0000313" key="4">
    <source>
        <dbReference type="EMBL" id="BCL32518.1"/>
    </source>
</evidence>
<dbReference type="InterPro" id="IPR020806">
    <property type="entry name" value="PKS_PP-bd"/>
</dbReference>
<dbReference type="PROSITE" id="PS00012">
    <property type="entry name" value="PHOSPHOPANTETHEINE"/>
    <property type="match status" value="1"/>
</dbReference>
<dbReference type="KEGG" id="sgm:GCM10017557_73770"/>
<proteinExistence type="predicted"/>
<dbReference type="InterPro" id="IPR006162">
    <property type="entry name" value="Ppantetheine_attach_site"/>
</dbReference>
<dbReference type="GO" id="GO:0017000">
    <property type="term" value="P:antibiotic biosynthetic process"/>
    <property type="evidence" value="ECO:0007669"/>
    <property type="project" value="UniProtKB-ARBA"/>
</dbReference>
<protein>
    <submittedName>
        <fullName evidence="4">Actinorhodin polyketide synthase acyl carrier protein</fullName>
    </submittedName>
</protein>
<reference evidence="4 5" key="1">
    <citation type="journal article" date="2014" name="Int. J. Syst. Evol. Microbiol.">
        <title>Complete genome sequence of Corynebacterium casei LMG S-19264T (=DSM 44701T), isolated from a smear-ripened cheese.</title>
        <authorList>
            <consortium name="US DOE Joint Genome Institute (JGI-PGF)"/>
            <person name="Walter F."/>
            <person name="Albersmeier A."/>
            <person name="Kalinowski J."/>
            <person name="Ruckert C."/>
        </authorList>
    </citation>
    <scope>NUCLEOTIDE SEQUENCE [LARGE SCALE GENOMIC DNA]</scope>
    <source>
        <strain evidence="4 5">JCM 4677</strain>
    </source>
</reference>
<feature type="domain" description="Carrier" evidence="3">
    <location>
        <begin position="3"/>
        <end position="81"/>
    </location>
</feature>
<evidence type="ECO:0000256" key="1">
    <source>
        <dbReference type="ARBA" id="ARBA00022450"/>
    </source>
</evidence>
<keyword evidence="2" id="KW-0597">Phosphoprotein</keyword>